<dbReference type="AlphaFoldDB" id="A0A841C7W5"/>
<accession>A0A841C7W5</accession>
<evidence type="ECO:0000313" key="1">
    <source>
        <dbReference type="EMBL" id="MBB5887489.1"/>
    </source>
</evidence>
<reference evidence="1 2" key="1">
    <citation type="submission" date="2020-08" db="EMBL/GenBank/DDBJ databases">
        <title>Genomic Encyclopedia of Type Strains, Phase IV (KMG-IV): sequencing the most valuable type-strain genomes for metagenomic binning, comparative biology and taxonomic classification.</title>
        <authorList>
            <person name="Goeker M."/>
        </authorList>
    </citation>
    <scope>NUCLEOTIDE SEQUENCE [LARGE SCALE GENOMIC DNA]</scope>
    <source>
        <strain evidence="1 2">DSM 14925</strain>
    </source>
</reference>
<keyword evidence="2" id="KW-1185">Reference proteome</keyword>
<protein>
    <submittedName>
        <fullName evidence="1">Uncharacterized protein</fullName>
    </submittedName>
</protein>
<sequence length="82" mass="9716">MAIEKYQKMNALAILNKITQRKSEIKVQMRSKDITFMFVFEPKMFLKMKHLLSNFFNVDPVNNNPKSIAKMLKNVHNFKINP</sequence>
<name>A0A841C7W5_9LACT</name>
<evidence type="ECO:0000313" key="2">
    <source>
        <dbReference type="Proteomes" id="UP000562464"/>
    </source>
</evidence>
<comment type="caution">
    <text evidence="1">The sequence shown here is derived from an EMBL/GenBank/DDBJ whole genome shotgun (WGS) entry which is preliminary data.</text>
</comment>
<gene>
    <name evidence="1" type="ORF">HNQ37_000360</name>
</gene>
<dbReference type="RefSeq" id="WP_183538728.1">
    <property type="nucleotide sequence ID" value="NZ_DASWOY010000021.1"/>
</dbReference>
<proteinExistence type="predicted"/>
<dbReference type="Proteomes" id="UP000562464">
    <property type="component" value="Unassembled WGS sequence"/>
</dbReference>
<organism evidence="1 2">
    <name type="scientific">Lactovum miscens</name>
    <dbReference type="NCBI Taxonomy" id="190387"/>
    <lineage>
        <taxon>Bacteria</taxon>
        <taxon>Bacillati</taxon>
        <taxon>Bacillota</taxon>
        <taxon>Bacilli</taxon>
        <taxon>Lactobacillales</taxon>
        <taxon>Streptococcaceae</taxon>
        <taxon>Lactovum</taxon>
    </lineage>
</organism>
<dbReference type="EMBL" id="JACHHV010000004">
    <property type="protein sequence ID" value="MBB5887489.1"/>
    <property type="molecule type" value="Genomic_DNA"/>
</dbReference>